<dbReference type="STRING" id="1052260.SAMN05660199_02014"/>
<dbReference type="EMBL" id="FNIR01000005">
    <property type="protein sequence ID" value="SDO44733.1"/>
    <property type="molecule type" value="Genomic_DNA"/>
</dbReference>
<feature type="region of interest" description="Disordered" evidence="1">
    <location>
        <begin position="1"/>
        <end position="42"/>
    </location>
</feature>
<evidence type="ECO:0008006" key="4">
    <source>
        <dbReference type="Google" id="ProtNLM"/>
    </source>
</evidence>
<gene>
    <name evidence="2" type="ORF">SAMN05660199_02014</name>
</gene>
<sequence length="118" mass="13234">MSSDAAHAPRPDGSVEPAPRPGGPVETTPQGDADPSGLPRRERDVLAFERQWWRYAGAKEAAIKEQFGLSATRYYQVLNSVIDRPEALVVDPLLVRRLRRMRATRQRQRSARTLGVDL</sequence>
<name>A0A1H0JMJ1_9ACTN</name>
<dbReference type="Proteomes" id="UP000199088">
    <property type="component" value="Unassembled WGS sequence"/>
</dbReference>
<evidence type="ECO:0000313" key="2">
    <source>
        <dbReference type="EMBL" id="SDO44733.1"/>
    </source>
</evidence>
<organism evidence="2 3">
    <name type="scientific">Klenkia soli</name>
    <dbReference type="NCBI Taxonomy" id="1052260"/>
    <lineage>
        <taxon>Bacteria</taxon>
        <taxon>Bacillati</taxon>
        <taxon>Actinomycetota</taxon>
        <taxon>Actinomycetes</taxon>
        <taxon>Geodermatophilales</taxon>
        <taxon>Geodermatophilaceae</taxon>
        <taxon>Klenkia</taxon>
    </lineage>
</organism>
<proteinExistence type="predicted"/>
<evidence type="ECO:0000256" key="1">
    <source>
        <dbReference type="SAM" id="MobiDB-lite"/>
    </source>
</evidence>
<dbReference type="InterPro" id="IPR021678">
    <property type="entry name" value="DUF3263"/>
</dbReference>
<protein>
    <recommendedName>
        <fullName evidence="4">DUF3263 domain-containing protein</fullName>
    </recommendedName>
</protein>
<dbReference type="RefSeq" id="WP_091244086.1">
    <property type="nucleotide sequence ID" value="NZ_FNIR01000005.1"/>
</dbReference>
<accession>A0A1H0JMJ1</accession>
<keyword evidence="3" id="KW-1185">Reference proteome</keyword>
<dbReference type="OrthoDB" id="3268863at2"/>
<dbReference type="AlphaFoldDB" id="A0A1H0JMJ1"/>
<dbReference type="Pfam" id="PF11662">
    <property type="entry name" value="DUF3263"/>
    <property type="match status" value="1"/>
</dbReference>
<evidence type="ECO:0000313" key="3">
    <source>
        <dbReference type="Proteomes" id="UP000199088"/>
    </source>
</evidence>
<reference evidence="3" key="1">
    <citation type="submission" date="2016-10" db="EMBL/GenBank/DDBJ databases">
        <authorList>
            <person name="Varghese N."/>
            <person name="Submissions S."/>
        </authorList>
    </citation>
    <scope>NUCLEOTIDE SEQUENCE [LARGE SCALE GENOMIC DNA]</scope>
    <source>
        <strain evidence="3">DSM 45843</strain>
    </source>
</reference>